<evidence type="ECO:0000256" key="2">
    <source>
        <dbReference type="SAM" id="MobiDB-lite"/>
    </source>
</evidence>
<feature type="region of interest" description="Disordered" evidence="2">
    <location>
        <begin position="762"/>
        <end position="783"/>
    </location>
</feature>
<dbReference type="Gene3D" id="1.25.40.10">
    <property type="entry name" value="Tetratricopeptide repeat domain"/>
    <property type="match status" value="1"/>
</dbReference>
<dbReference type="PANTHER" id="PTHR43628:SF1">
    <property type="entry name" value="CHITIN SYNTHASE REGULATORY FACTOR 2-RELATED"/>
    <property type="match status" value="1"/>
</dbReference>
<dbReference type="Pfam" id="PF08238">
    <property type="entry name" value="Sel1"/>
    <property type="match status" value="4"/>
</dbReference>
<dbReference type="AlphaFoldDB" id="A0A447CSP1"/>
<feature type="compositionally biased region" description="Basic and acidic residues" evidence="2">
    <location>
        <begin position="66"/>
        <end position="85"/>
    </location>
</feature>
<name>A0A447CSP1_9BRAD</name>
<feature type="region of interest" description="Disordered" evidence="2">
    <location>
        <begin position="1"/>
        <end position="100"/>
    </location>
</feature>
<reference evidence="4" key="1">
    <citation type="submission" date="2018-10" db="EMBL/GenBank/DDBJ databases">
        <authorList>
            <person name="Peiro R."/>
            <person name="Begona"/>
            <person name="Cbmso G."/>
            <person name="Lopez M."/>
            <person name="Gonzalez S."/>
            <person name="Sacristan E."/>
            <person name="Castillo E."/>
        </authorList>
    </citation>
    <scope>NUCLEOTIDE SEQUENCE [LARGE SCALE GENOMIC DNA]</scope>
</reference>
<keyword evidence="1" id="KW-0175">Coiled coil</keyword>
<protein>
    <submittedName>
        <fullName evidence="3">Localization factor PodJL</fullName>
    </submittedName>
</protein>
<dbReference type="InterPro" id="IPR006597">
    <property type="entry name" value="Sel1-like"/>
</dbReference>
<feature type="compositionally biased region" description="Pro residues" evidence="2">
    <location>
        <begin position="684"/>
        <end position="693"/>
    </location>
</feature>
<comment type="caution">
    <text evidence="3">The sequence shown here is derived from an EMBL/GenBank/DDBJ whole genome shotgun (WGS) entry which is preliminary data.</text>
</comment>
<evidence type="ECO:0000313" key="3">
    <source>
        <dbReference type="EMBL" id="VCU08257.1"/>
    </source>
</evidence>
<feature type="compositionally biased region" description="Low complexity" evidence="2">
    <location>
        <begin position="955"/>
        <end position="973"/>
    </location>
</feature>
<evidence type="ECO:0000256" key="1">
    <source>
        <dbReference type="SAM" id="Coils"/>
    </source>
</evidence>
<dbReference type="SUPFAM" id="SSF81901">
    <property type="entry name" value="HCP-like"/>
    <property type="match status" value="1"/>
</dbReference>
<gene>
    <name evidence="3" type="primary">podJ</name>
    <name evidence="3" type="ORF">RHODGE_RHODGE_02116</name>
</gene>
<proteinExistence type="predicted"/>
<dbReference type="SMART" id="SM00671">
    <property type="entry name" value="SEL1"/>
    <property type="match status" value="4"/>
</dbReference>
<feature type="compositionally biased region" description="Basic and acidic residues" evidence="2">
    <location>
        <begin position="11"/>
        <end position="24"/>
    </location>
</feature>
<accession>A0A447CSP1</accession>
<feature type="region of interest" description="Disordered" evidence="2">
    <location>
        <begin position="627"/>
        <end position="724"/>
    </location>
</feature>
<dbReference type="PANTHER" id="PTHR43628">
    <property type="entry name" value="ACTIVATOR OF C KINASE PROTEIN 1-RELATED"/>
    <property type="match status" value="1"/>
</dbReference>
<dbReference type="InterPro" id="IPR052945">
    <property type="entry name" value="Mitotic_Regulator"/>
</dbReference>
<feature type="compositionally biased region" description="Pro residues" evidence="2">
    <location>
        <begin position="901"/>
        <end position="912"/>
    </location>
</feature>
<feature type="compositionally biased region" description="Polar residues" evidence="2">
    <location>
        <begin position="48"/>
        <end position="63"/>
    </location>
</feature>
<feature type="region of interest" description="Disordered" evidence="2">
    <location>
        <begin position="950"/>
        <end position="984"/>
    </location>
</feature>
<sequence length="1233" mass="126211">MTGAPGYVKGGRRDARDTAPDAAHRSGSAFRRWLGAAVPGARPAESDTIATDTAASGPTTSEPSDAELRATELRATEIRATEIRADAPASATGPDALAASLRRPVPDRDLVALCNRFEGITRQLERLVRTTLDSGPAAGSGTIDGKSPLERAVAEIAARQRALDEDGMPAEPSMFAPVLTPAAAPPAVDLSRLEDQLRAITAQIETLRSPCRAAELAGELRQELRQIGRAVHDLVPRHAFEALEAEVRALSARLDQSRAAAFDPAALAPIEQGLAEVRDALRGLAPGELAGSVNTLFHKIDQISAEGLDPAVLHQLQGAVETLRGIVTTVASGDALTALVAEVRVLSERIDHAPLAPATPAADAIANLERQISGIAETLAAQSAEHSAAQTVTRAAADAAVQAAGAAAQAAEAAEAALARSAERIALAAPTTDDATAAPAQPPTLEPLMASLVDRLERFDLMADARAAQALAPIEERIGLVDDKLDRLQASGLDPAAVAKVEDRIRLLADKLDSIERSALDHPGLAPLEQRVAQLVQKIEQSEQRLEMLPALERGMAELLAHVEALQAARTAPPQPDPALAALARDVESLRQSQDDADRRTRASLEAAHGTLDRMADRLAAIESDLRAGPARSSASVSATPTPTAPTAAVEAAAEPPPFAAAAPTATSLPGPSSARGTGLAIPIGPPRRPAPEPAALSSTETEDGGLPPDAPIEPGSGPPWYRGRSAADRIAASQAALGPTPESPATAGAKPNFILAARRAAQAASEQVSPSPATAETGSGAGAGIRRLSDRIKALFVTSSVLVIALALVPIGLRSLDPDADRPAAVITAAPSSVPPSSAPVAAAPDAKSRAGTTVADLVPPSDLAAAARALSAASPTAKALIDRHLPKLKDETSLLAPPATQPPATPPPVVAAPATVPATGTPAVTAPAATAAAPPGAAPQSAAEITGALPSGRGVAPATPLAAAPTTAPARPGAPPAAVPLAPAPAAASGEAWPDSLPAALATKPLAAGIAARNPAAAYEIAMRYAEGRGVAADLAAALPWFLRAAEAGLAPAQFRLGSLYEKGQGVKKDLAEARRWYQAAADRGNANAMHNIAVLYAEGIDGKPDFAAAAQWFQRAARHGVADSQYNLAILHARGIGVEQNLAEAYKWFAIAAQRGDKDAVRKRDDIAQRLDQQSLTAARLAAQSFVPLVAPEEAVTVAPPPGGWEDAVVGPGSRPKPKTRVPFEQAARL</sequence>
<evidence type="ECO:0000313" key="4">
    <source>
        <dbReference type="Proteomes" id="UP000289200"/>
    </source>
</evidence>
<keyword evidence="4" id="KW-1185">Reference proteome</keyword>
<feature type="coiled-coil region" evidence="1">
    <location>
        <begin position="498"/>
        <end position="545"/>
    </location>
</feature>
<dbReference type="EMBL" id="UWOC01000137">
    <property type="protein sequence ID" value="VCU08257.1"/>
    <property type="molecule type" value="Genomic_DNA"/>
</dbReference>
<dbReference type="InterPro" id="IPR011990">
    <property type="entry name" value="TPR-like_helical_dom_sf"/>
</dbReference>
<organism evidence="3 4">
    <name type="scientific">Rhodoplanes serenus</name>
    <dbReference type="NCBI Taxonomy" id="200615"/>
    <lineage>
        <taxon>Bacteria</taxon>
        <taxon>Pseudomonadati</taxon>
        <taxon>Pseudomonadota</taxon>
        <taxon>Alphaproteobacteria</taxon>
        <taxon>Hyphomicrobiales</taxon>
        <taxon>Nitrobacteraceae</taxon>
        <taxon>Rhodoplanes</taxon>
    </lineage>
</organism>
<feature type="compositionally biased region" description="Low complexity" evidence="2">
    <location>
        <begin position="630"/>
        <end position="683"/>
    </location>
</feature>
<dbReference type="Proteomes" id="UP000289200">
    <property type="component" value="Unassembled WGS sequence"/>
</dbReference>
<feature type="region of interest" description="Disordered" evidence="2">
    <location>
        <begin position="896"/>
        <end position="918"/>
    </location>
</feature>
<feature type="region of interest" description="Disordered" evidence="2">
    <location>
        <begin position="1200"/>
        <end position="1233"/>
    </location>
</feature>